<evidence type="ECO:0000256" key="3">
    <source>
        <dbReference type="ARBA" id="ARBA00022475"/>
    </source>
</evidence>
<reference evidence="10" key="2">
    <citation type="journal article" date="2016" name="Int. J. Syst. Evol. Microbiol.">
        <title>Complete genome sequence and cell structure of Limnochorda pilosa, a Gram-negative spore-former within the phylum Firmicutes.</title>
        <authorList>
            <person name="Watanabe M."/>
            <person name="Kojima H."/>
            <person name="Fukui M."/>
        </authorList>
    </citation>
    <scope>NUCLEOTIDE SEQUENCE [LARGE SCALE GENOMIC DNA]</scope>
    <source>
        <strain evidence="10">HC45</strain>
    </source>
</reference>
<proteinExistence type="inferred from homology"/>
<dbReference type="SUPFAM" id="SSF161098">
    <property type="entry name" value="MetI-like"/>
    <property type="match status" value="1"/>
</dbReference>
<evidence type="ECO:0000259" key="8">
    <source>
        <dbReference type="PROSITE" id="PS50928"/>
    </source>
</evidence>
<dbReference type="PATRIC" id="fig|1555112.3.peg.328"/>
<comment type="similarity">
    <text evidence="7">Belongs to the binding-protein-dependent transport system permease family.</text>
</comment>
<evidence type="ECO:0000256" key="6">
    <source>
        <dbReference type="ARBA" id="ARBA00023136"/>
    </source>
</evidence>
<dbReference type="InterPro" id="IPR035906">
    <property type="entry name" value="MetI-like_sf"/>
</dbReference>
<evidence type="ECO:0000256" key="7">
    <source>
        <dbReference type="RuleBase" id="RU363032"/>
    </source>
</evidence>
<feature type="domain" description="ABC transmembrane type-1" evidence="8">
    <location>
        <begin position="67"/>
        <end position="282"/>
    </location>
</feature>
<dbReference type="Gene3D" id="1.10.3720.10">
    <property type="entry name" value="MetI-like"/>
    <property type="match status" value="1"/>
</dbReference>
<feature type="transmembrane region" description="Helical" evidence="7">
    <location>
        <begin position="7"/>
        <end position="29"/>
    </location>
</feature>
<evidence type="ECO:0000256" key="2">
    <source>
        <dbReference type="ARBA" id="ARBA00022448"/>
    </source>
</evidence>
<comment type="subcellular location">
    <subcellularLocation>
        <location evidence="1 7">Cell membrane</location>
        <topology evidence="1 7">Multi-pass membrane protein</topology>
    </subcellularLocation>
</comment>
<keyword evidence="5 7" id="KW-1133">Transmembrane helix</keyword>
<dbReference type="GO" id="GO:0055085">
    <property type="term" value="P:transmembrane transport"/>
    <property type="evidence" value="ECO:0007669"/>
    <property type="project" value="InterPro"/>
</dbReference>
<evidence type="ECO:0000313" key="9">
    <source>
        <dbReference type="EMBL" id="BAS26171.1"/>
    </source>
</evidence>
<evidence type="ECO:0000256" key="5">
    <source>
        <dbReference type="ARBA" id="ARBA00022989"/>
    </source>
</evidence>
<feature type="transmembrane region" description="Helical" evidence="7">
    <location>
        <begin position="104"/>
        <end position="124"/>
    </location>
</feature>
<dbReference type="InterPro" id="IPR000515">
    <property type="entry name" value="MetI-like"/>
</dbReference>
<name>A0A0K2SGE6_LIMPI</name>
<dbReference type="Pfam" id="PF00528">
    <property type="entry name" value="BPD_transp_1"/>
    <property type="match status" value="1"/>
</dbReference>
<dbReference type="EMBL" id="AP014924">
    <property type="protein sequence ID" value="BAS26171.1"/>
    <property type="molecule type" value="Genomic_DNA"/>
</dbReference>
<dbReference type="STRING" id="1555112.LIP_0314"/>
<dbReference type="AlphaFoldDB" id="A0A0K2SGE6"/>
<evidence type="ECO:0000256" key="4">
    <source>
        <dbReference type="ARBA" id="ARBA00022692"/>
    </source>
</evidence>
<sequence>MNARQALWAYVFLLVPMAFFLYIRIWPAFQAFDLSLREWNIVGEVRTYVGGANYERLAGDPRFARALLNTLRYTVVGVPAQIVLGLAIALLLERVTRYRGLLRAVYFLPYMTPIVAAAWVWQWLYSPNFGPLNGFLDAIGMPAQPFLDSPAQALYAVTAVVVWQNLGFVVVIFLAGLQSISRTYYEAARIDGAGARALFLHITLPLLNPSIVFAVVIGTIQYLQLFTQVVNLNFTDQGGPLDSTLTIVLYIYKVAFQRFQMGQAAAATVVLFAIILSVTLFQLKVLSRRIEY</sequence>
<protein>
    <submittedName>
        <fullName evidence="9">ABC transporter permease</fullName>
    </submittedName>
</protein>
<evidence type="ECO:0000256" key="1">
    <source>
        <dbReference type="ARBA" id="ARBA00004651"/>
    </source>
</evidence>
<dbReference type="InterPro" id="IPR051393">
    <property type="entry name" value="ABC_transporter_permease"/>
</dbReference>
<organism evidence="9 10">
    <name type="scientific">Limnochorda pilosa</name>
    <dbReference type="NCBI Taxonomy" id="1555112"/>
    <lineage>
        <taxon>Bacteria</taxon>
        <taxon>Bacillati</taxon>
        <taxon>Bacillota</taxon>
        <taxon>Limnochordia</taxon>
        <taxon>Limnochordales</taxon>
        <taxon>Limnochordaceae</taxon>
        <taxon>Limnochorda</taxon>
    </lineage>
</organism>
<dbReference type="PROSITE" id="PS50928">
    <property type="entry name" value="ABC_TM1"/>
    <property type="match status" value="1"/>
</dbReference>
<feature type="transmembrane region" description="Helical" evidence="7">
    <location>
        <begin position="71"/>
        <end position="92"/>
    </location>
</feature>
<keyword evidence="6 7" id="KW-0472">Membrane</keyword>
<dbReference type="GO" id="GO:0005886">
    <property type="term" value="C:plasma membrane"/>
    <property type="evidence" value="ECO:0007669"/>
    <property type="project" value="UniProtKB-SubCell"/>
</dbReference>
<dbReference type="Proteomes" id="UP000065807">
    <property type="component" value="Chromosome"/>
</dbReference>
<keyword evidence="2 7" id="KW-0813">Transport</keyword>
<evidence type="ECO:0000313" key="10">
    <source>
        <dbReference type="Proteomes" id="UP000065807"/>
    </source>
</evidence>
<feature type="transmembrane region" description="Helical" evidence="7">
    <location>
        <begin position="264"/>
        <end position="283"/>
    </location>
</feature>
<reference evidence="10" key="1">
    <citation type="submission" date="2015-07" db="EMBL/GenBank/DDBJ databases">
        <title>Complete genome sequence and phylogenetic analysis of Limnochorda pilosa.</title>
        <authorList>
            <person name="Watanabe M."/>
            <person name="Kojima H."/>
            <person name="Fukui M."/>
        </authorList>
    </citation>
    <scope>NUCLEOTIDE SEQUENCE [LARGE SCALE GENOMIC DNA]</scope>
    <source>
        <strain evidence="10">HC45</strain>
    </source>
</reference>
<keyword evidence="10" id="KW-1185">Reference proteome</keyword>
<feature type="transmembrane region" description="Helical" evidence="7">
    <location>
        <begin position="153"/>
        <end position="177"/>
    </location>
</feature>
<dbReference type="PANTHER" id="PTHR30193">
    <property type="entry name" value="ABC TRANSPORTER PERMEASE PROTEIN"/>
    <property type="match status" value="1"/>
</dbReference>
<keyword evidence="4 7" id="KW-0812">Transmembrane</keyword>
<feature type="transmembrane region" description="Helical" evidence="7">
    <location>
        <begin position="198"/>
        <end position="223"/>
    </location>
</feature>
<gene>
    <name evidence="9" type="ORF">LIP_0314</name>
</gene>
<accession>A0A0K2SGE6</accession>
<dbReference type="CDD" id="cd06261">
    <property type="entry name" value="TM_PBP2"/>
    <property type="match status" value="1"/>
</dbReference>
<keyword evidence="3" id="KW-1003">Cell membrane</keyword>
<dbReference type="KEGG" id="lpil:LIP_0314"/>
<dbReference type="PANTHER" id="PTHR30193:SF37">
    <property type="entry name" value="INNER MEMBRANE ABC TRANSPORTER PERMEASE PROTEIN YCJO"/>
    <property type="match status" value="1"/>
</dbReference>